<evidence type="ECO:0000313" key="1">
    <source>
        <dbReference type="EMBL" id="CFX77863.1"/>
    </source>
</evidence>
<organism evidence="1 2">
    <name type="scientific">Syntrophomonas zehnderi OL-4</name>
    <dbReference type="NCBI Taxonomy" id="690567"/>
    <lineage>
        <taxon>Bacteria</taxon>
        <taxon>Bacillati</taxon>
        <taxon>Bacillota</taxon>
        <taxon>Clostridia</taxon>
        <taxon>Eubacteriales</taxon>
        <taxon>Syntrophomonadaceae</taxon>
        <taxon>Syntrophomonas</taxon>
    </lineage>
</organism>
<sequence>MQEDKLFRPLLHRASPFVVSEEPSETTEKVHLKHKKHTLLWYNLVSKIKIN</sequence>
<reference evidence="1 2" key="1">
    <citation type="submission" date="2015-03" db="EMBL/GenBank/DDBJ databases">
        <authorList>
            <person name="Murphy D."/>
        </authorList>
    </citation>
    <scope>NUCLEOTIDE SEQUENCE [LARGE SCALE GENOMIC DNA]</scope>
    <source>
        <strain evidence="1 2">OL-4</strain>
    </source>
</reference>
<dbReference type="EMBL" id="CGIH01000029">
    <property type="protein sequence ID" value="CFX77863.1"/>
    <property type="molecule type" value="Genomic_DNA"/>
</dbReference>
<keyword evidence="2" id="KW-1185">Reference proteome</keyword>
<name>A0A0E4GB45_9FIRM</name>
<dbReference type="Proteomes" id="UP000045545">
    <property type="component" value="Unassembled WGS sequence"/>
</dbReference>
<accession>A0A0E4GB45</accession>
<protein>
    <submittedName>
        <fullName evidence="1">Uncharacterized</fullName>
    </submittedName>
</protein>
<evidence type="ECO:0000313" key="2">
    <source>
        <dbReference type="Proteomes" id="UP000045545"/>
    </source>
</evidence>
<dbReference type="AlphaFoldDB" id="A0A0E4GB45"/>
<proteinExistence type="predicted"/>
<dbReference type="STRING" id="690567.1856"/>
<gene>
    <name evidence="1" type="ORF">1856</name>
</gene>